<accession>A0A6J1RGT7</accession>
<feature type="region of interest" description="Disordered" evidence="1">
    <location>
        <begin position="1221"/>
        <end position="1283"/>
    </location>
</feature>
<feature type="region of interest" description="Disordered" evidence="1">
    <location>
        <begin position="1091"/>
        <end position="1114"/>
    </location>
</feature>
<proteinExistence type="predicted"/>
<keyword evidence="2" id="KW-1185">Reference proteome</keyword>
<dbReference type="GeneID" id="112468853"/>
<feature type="compositionally biased region" description="Low complexity" evidence="1">
    <location>
        <begin position="1189"/>
        <end position="1201"/>
    </location>
</feature>
<evidence type="ECO:0000313" key="3">
    <source>
        <dbReference type="RefSeq" id="XP_024893992.1"/>
    </source>
</evidence>
<dbReference type="Proteomes" id="UP000504618">
    <property type="component" value="Unplaced"/>
</dbReference>
<organism evidence="2 3">
    <name type="scientific">Temnothorax curvispinosus</name>
    <dbReference type="NCBI Taxonomy" id="300111"/>
    <lineage>
        <taxon>Eukaryota</taxon>
        <taxon>Metazoa</taxon>
        <taxon>Ecdysozoa</taxon>
        <taxon>Arthropoda</taxon>
        <taxon>Hexapoda</taxon>
        <taxon>Insecta</taxon>
        <taxon>Pterygota</taxon>
        <taxon>Neoptera</taxon>
        <taxon>Endopterygota</taxon>
        <taxon>Hymenoptera</taxon>
        <taxon>Apocrita</taxon>
        <taxon>Aculeata</taxon>
        <taxon>Formicoidea</taxon>
        <taxon>Formicidae</taxon>
        <taxon>Myrmicinae</taxon>
        <taxon>Temnothorax</taxon>
    </lineage>
</organism>
<feature type="compositionally biased region" description="Basic and acidic residues" evidence="1">
    <location>
        <begin position="533"/>
        <end position="549"/>
    </location>
</feature>
<feature type="compositionally biased region" description="Polar residues" evidence="1">
    <location>
        <begin position="1494"/>
        <end position="1504"/>
    </location>
</feature>
<feature type="region of interest" description="Disordered" evidence="1">
    <location>
        <begin position="707"/>
        <end position="781"/>
    </location>
</feature>
<evidence type="ECO:0000256" key="1">
    <source>
        <dbReference type="SAM" id="MobiDB-lite"/>
    </source>
</evidence>
<feature type="compositionally biased region" description="Basic and acidic residues" evidence="1">
    <location>
        <begin position="803"/>
        <end position="815"/>
    </location>
</feature>
<feature type="region of interest" description="Disordered" evidence="1">
    <location>
        <begin position="1189"/>
        <end position="1208"/>
    </location>
</feature>
<reference evidence="3" key="1">
    <citation type="submission" date="2025-08" db="UniProtKB">
        <authorList>
            <consortium name="RefSeq"/>
        </authorList>
    </citation>
    <scope>IDENTIFICATION</scope>
    <source>
        <tissue evidence="3">Whole body</tissue>
    </source>
</reference>
<sequence>MVRDDVGHKVRLFDEASVASAGNNDPIYILRKEIHDWRVSGQLTDGLERDSHLTEDETEKSFVQESCDQAVVKDLPDPGVLHELPSSIAIDHLTRRTENSSSPETCNNGVCSTTPPGEMTSVRTCYCKQEGTAARKKDNDIAIHNGNRHPATAVSKKSIVTNRISKDGRESDKGATRVTNERTPDTNRLAHTEAQPPNLELSPETSIALENAEKIINNAKIQLMEVCATSSFDSARRNKNTYSGEPPWDDEMEERLYVRELVASKFHDACSSKALSEVNGKASARETEKRDFPPVTVRRIDLSAPKFRVSRRRRADWSSLGYGSDDRSRGRASPARVPSGDSSLEGVANETTARDDRARDRRRTSSARGNTCEIQIGPSVHIVDRELTRQDLEDVHISPESSRAQSRANTATYTLRHDVIQSVDNPEGTPRTRRVRLDTIQREKPIGKLIMEAVPTNPASKSEEDLEKVGNSDSGQDDGRIESPTARIHRRESKDQRHDSQNAEGTGISVCLKNVTSQEAAKFAVIETPRTDRSEKLKNKAGNENHERIASGGDVEISYAENGGIFRKRSDADRPRNDENIVDKIEAEENQGDRSKPSLAGDTSRKTGFPRRENIASRCREAESPLLYRTIDGHFSFSSYKGRDGLRNDASEDLNLDEIDLYQPRLDDLDSILHFNDRKIERVVRTARNLSDLLSGPEFAMYKLDEDERVPQDANHDNLRRDSSADKSDKYSLNKPTRSSVLETELRNEDLTVSGIRRTDEDPKGTNAAGTKSSASARENDFRGNYLKNSVESSVFPASDASDDLRTTRDSDKAQRSAKAGLSESSMDRSDATTFSNLVPALSSTRTETTQTCRLREEEIARGYRHADARSRVTSASKLSKRGIRRSGKEYTDDGIFAQLSRKDTFQATDRFVTYILQDEKQSLEGKVANALKESAVTPAAVQKLLDHLREAESIRDARQTETLDILKDILINVKSQPDQGDTNDKETSPRNIPDSSAQMKVPPIAIDGLTSREVETRQTRAKIDASEIGRVDKSSYELKSPGGHSVDFSECRETRESSTARCESIRKLCPENNSKGDTGLTESADVAKTVPIEAKNQTDKGVDENNPKKEGTLPRHIAGSLMRTNVASDAIEETILRTRARNNASDTGLIADKSKDSGNPDKYFSVSPAFPEMKENVHSAVHFELVRGSKNNSKNNSKGNSEAESLRQISDIRSDVENLDENSKHLSTKITSARSKGEREMEAVDSVTAVLGNKEDDVNNERLREDKSNDARASNKDQDANKIITQTDQVAQSDVKEIRSEKTRDIVTPADKKVLFALSEVSEIKNERVRSDVSPVRSKPIDETPTRTDVNLVYSSTKEDPGSSRESEIDTRHPAVKGKIDPPRDRIVSSVKSSESSQIAASRNKRISLDIAGDDNLMRDRGNEEIRKSTTFAAVENRRDGNEISGLRKTVRSDNERQSIDLTKRRRNYKIDILSSSNSSVSSTLLDHDDRSTNGMSSANARR</sequence>
<feature type="region of interest" description="Disordered" evidence="1">
    <location>
        <begin position="162"/>
        <end position="199"/>
    </location>
</feature>
<evidence type="ECO:0000313" key="2">
    <source>
        <dbReference type="Proteomes" id="UP000504618"/>
    </source>
</evidence>
<feature type="non-terminal residue" evidence="3">
    <location>
        <position position="1504"/>
    </location>
</feature>
<dbReference type="RefSeq" id="XP_024893992.1">
    <property type="nucleotide sequence ID" value="XM_025038224.1"/>
</dbReference>
<feature type="compositionally biased region" description="Basic and acidic residues" evidence="1">
    <location>
        <begin position="1358"/>
        <end position="1383"/>
    </location>
</feature>
<protein>
    <submittedName>
        <fullName evidence="3">Uncharacterized protein LOC112468853</fullName>
    </submittedName>
</protein>
<feature type="compositionally biased region" description="Basic and acidic residues" evidence="1">
    <location>
        <begin position="707"/>
        <end position="732"/>
    </location>
</feature>
<feature type="compositionally biased region" description="Polar residues" evidence="1">
    <location>
        <begin position="832"/>
        <end position="853"/>
    </location>
</feature>
<dbReference type="OrthoDB" id="7694872at2759"/>
<feature type="compositionally biased region" description="Basic and acidic residues" evidence="1">
    <location>
        <begin position="1097"/>
        <end position="1114"/>
    </location>
</feature>
<feature type="compositionally biased region" description="Basic and acidic residues" evidence="1">
    <location>
        <begin position="492"/>
        <end position="501"/>
    </location>
</feature>
<feature type="compositionally biased region" description="Basic and acidic residues" evidence="1">
    <location>
        <begin position="1254"/>
        <end position="1281"/>
    </location>
</feature>
<feature type="region of interest" description="Disordered" evidence="1">
    <location>
        <begin position="976"/>
        <end position="1001"/>
    </location>
</feature>
<feature type="region of interest" description="Disordered" evidence="1">
    <location>
        <begin position="584"/>
        <end position="616"/>
    </location>
</feature>
<feature type="compositionally biased region" description="Basic and acidic residues" evidence="1">
    <location>
        <begin position="584"/>
        <end position="596"/>
    </location>
</feature>
<feature type="region of interest" description="Disordered" evidence="1">
    <location>
        <begin position="1478"/>
        <end position="1504"/>
    </location>
</feature>
<feature type="region of interest" description="Disordered" evidence="1">
    <location>
        <begin position="455"/>
        <end position="506"/>
    </location>
</feature>
<name>A0A6J1RGT7_9HYME</name>
<feature type="compositionally biased region" description="Polar residues" evidence="1">
    <location>
        <begin position="990"/>
        <end position="999"/>
    </location>
</feature>
<feature type="compositionally biased region" description="Basic and acidic residues" evidence="1">
    <location>
        <begin position="164"/>
        <end position="191"/>
    </location>
</feature>
<feature type="region of interest" description="Disordered" evidence="1">
    <location>
        <begin position="318"/>
        <end position="371"/>
    </location>
</feature>
<feature type="region of interest" description="Disordered" evidence="1">
    <location>
        <begin position="1355"/>
        <end position="1383"/>
    </location>
</feature>
<feature type="compositionally biased region" description="Basic and acidic residues" evidence="1">
    <location>
        <begin position="461"/>
        <end position="470"/>
    </location>
</feature>
<feature type="region of interest" description="Disordered" evidence="1">
    <location>
        <begin position="533"/>
        <end position="555"/>
    </location>
</feature>
<gene>
    <name evidence="3" type="primary">LOC112468853</name>
</gene>
<feature type="compositionally biased region" description="Polar residues" evidence="1">
    <location>
        <begin position="768"/>
        <end position="777"/>
    </location>
</feature>
<feature type="region of interest" description="Disordered" evidence="1">
    <location>
        <begin position="797"/>
        <end position="854"/>
    </location>
</feature>